<feature type="region of interest" description="Disordered" evidence="1">
    <location>
        <begin position="173"/>
        <end position="195"/>
    </location>
</feature>
<protein>
    <recommendedName>
        <fullName evidence="4">GTPase</fullName>
    </recommendedName>
</protein>
<proteinExistence type="predicted"/>
<dbReference type="RefSeq" id="WP_396570387.1">
    <property type="nucleotide sequence ID" value="NZ_JBITRD010000013.1"/>
</dbReference>
<evidence type="ECO:0000256" key="1">
    <source>
        <dbReference type="SAM" id="MobiDB-lite"/>
    </source>
</evidence>
<organism evidence="2 3">
    <name type="scientific">Dorea amylophila</name>
    <dbReference type="NCBI Taxonomy" id="2981789"/>
    <lineage>
        <taxon>Bacteria</taxon>
        <taxon>Bacillati</taxon>
        <taxon>Bacillota</taxon>
        <taxon>Clostridia</taxon>
        <taxon>Lachnospirales</taxon>
        <taxon>Lachnospiraceae</taxon>
        <taxon>Dorea</taxon>
    </lineage>
</organism>
<comment type="caution">
    <text evidence="2">The sequence shown here is derived from an EMBL/GenBank/DDBJ whole genome shotgun (WGS) entry which is preliminary data.</text>
</comment>
<evidence type="ECO:0008006" key="4">
    <source>
        <dbReference type="Google" id="ProtNLM"/>
    </source>
</evidence>
<feature type="compositionally biased region" description="Basic and acidic residues" evidence="1">
    <location>
        <begin position="174"/>
        <end position="192"/>
    </location>
</feature>
<dbReference type="Gene3D" id="3.40.50.300">
    <property type="entry name" value="P-loop containing nucleotide triphosphate hydrolases"/>
    <property type="match status" value="1"/>
</dbReference>
<accession>A0ABW8B454</accession>
<keyword evidence="3" id="KW-1185">Reference proteome</keyword>
<name>A0ABW8B454_9FIRM</name>
<feature type="compositionally biased region" description="Acidic residues" evidence="1">
    <location>
        <begin position="454"/>
        <end position="495"/>
    </location>
</feature>
<dbReference type="Proteomes" id="UP001614216">
    <property type="component" value="Unassembled WGS sequence"/>
</dbReference>
<evidence type="ECO:0000313" key="3">
    <source>
        <dbReference type="Proteomes" id="UP001614216"/>
    </source>
</evidence>
<feature type="compositionally biased region" description="Acidic residues" evidence="1">
    <location>
        <begin position="511"/>
        <end position="520"/>
    </location>
</feature>
<evidence type="ECO:0000313" key="2">
    <source>
        <dbReference type="EMBL" id="MFI7846552.1"/>
    </source>
</evidence>
<dbReference type="SUPFAM" id="SSF52540">
    <property type="entry name" value="P-loop containing nucleoside triphosphate hydrolases"/>
    <property type="match status" value="1"/>
</dbReference>
<gene>
    <name evidence="2" type="ORF">ACIF0M_13700</name>
</gene>
<reference evidence="2 3" key="1">
    <citation type="submission" date="2024-08" db="EMBL/GenBank/DDBJ databases">
        <authorList>
            <person name="Vancuren S.J."/>
            <person name="Allen-Vercoe E."/>
        </authorList>
    </citation>
    <scope>NUCLEOTIDE SEQUENCE [LARGE SCALE GENOMIC DNA]</scope>
    <source>
        <strain evidence="2 3">16-6-I_42_FAA</strain>
    </source>
</reference>
<dbReference type="InterPro" id="IPR027417">
    <property type="entry name" value="P-loop_NTPase"/>
</dbReference>
<sequence length="520" mass="59586">MNRKIARKRKKVSKKFMDKFWEGFPENRSVEKEQYKDLNFCKCTDSEGNILKAADVLFCNRDMLPEMRQNVEIVDGHESTYYNVYSPGVDFIFDKNGRHNFPRALETRNGTMYYKFSGKSGELLPYSAGEVEEYTIGLKGAAATGKTTFFLQTTSENFYNALAAGTSASFLNDTPKKSEAEEAAEEARKEFEEGVLPEPTRRGQIAPAHTVLATRGTGRGKRQMLIRVQDIDGQECVEDVSWNPVKYNFDMIFLMIGADDLLSLSEGKSAQCQKLIEELRPRLEVLRSQENADVEIMVIVTKADLLDQTNPYLKGVFSNSVTTDSDGKIVQLTHKKGFDMGAFGKRSRALKNYFKHTASMFFNNLISMVPEKNITFAAIASIGVECEEIYERGEYHPFCIDEPLLYVLNKQGLYPTKAKQGSGKTGEKTGSDGEKQKDFWERMWKVLGFPDEYDDEFDDELDDAYDEEYGGEYEDDAYEEERDEDMNEDEDEPENTTDRKKEKRRFKVYTGDEEEDEDEW</sequence>
<dbReference type="EMBL" id="JBITRD010000013">
    <property type="protein sequence ID" value="MFI7846552.1"/>
    <property type="molecule type" value="Genomic_DNA"/>
</dbReference>
<feature type="region of interest" description="Disordered" evidence="1">
    <location>
        <begin position="454"/>
        <end position="520"/>
    </location>
</feature>